<dbReference type="InterPro" id="IPR029787">
    <property type="entry name" value="Nucleotide_cyclase"/>
</dbReference>
<evidence type="ECO:0000256" key="6">
    <source>
        <dbReference type="ARBA" id="ARBA00023136"/>
    </source>
</evidence>
<sequence length="527" mass="59956">MEQEKAGNVVFKKKRFNFVKFIIKILLLIVIVGAIYALYAFGLIKKEYIDIVMEKVAFLTALIKDETNAFKFILAMVVLILSNILLTFYLLTRKSGSPVSNLNLKSQMAKREKEVEKIMKTMREDNKEMRVKFSSVLLRYRELLSSLDKDEIIKLLFAVLEKSANCRKISIFLIDDVKKQIFMFNRWGGRVDKQLTIDINDKNAIAYCAKEGAPMNIWSEEKMIQELFQASPVECKVVTPLVKDKVTGVICVEQFKDDDFKLDEETRIIIQTTAKLAAISLDKANVFEMTTEELQSEKKFSAKQIEEKKALRNTFTKYTSPQVVDEIIKNPDMIKLGGKKSYITVLFSDIVGFTTYSEKYPPEKVVSILNQYLTAMTDVIMEFNGTLDKFVGDEIMAIWGAPVAHENSEELAVRCGFGMLKKLHELQKDWEDQGIEPFNIGIGINSGDMIVGNMGSPKRMDYTVIGDAVNTGARIESLTRQFQTSFIVSETTYLAVKDFVEAELLGKVSVKGKKSQVKVYKLLKLKE</sequence>
<dbReference type="PROSITE" id="PS50125">
    <property type="entry name" value="GUANYLATE_CYCLASE_2"/>
    <property type="match status" value="1"/>
</dbReference>
<evidence type="ECO:0000256" key="2">
    <source>
        <dbReference type="ARBA" id="ARBA00005381"/>
    </source>
</evidence>
<feature type="transmembrane region" description="Helical" evidence="7">
    <location>
        <begin position="21"/>
        <end position="44"/>
    </location>
</feature>
<keyword evidence="5 7" id="KW-1133">Transmembrane helix</keyword>
<dbReference type="GO" id="GO:0030313">
    <property type="term" value="C:cell envelope"/>
    <property type="evidence" value="ECO:0007669"/>
    <property type="project" value="UniProtKB-SubCell"/>
</dbReference>
<dbReference type="AlphaFoldDB" id="A0A2N5ZM09"/>
<gene>
    <name evidence="9" type="ORF">C0601_01115</name>
</gene>
<evidence type="ECO:0000313" key="9">
    <source>
        <dbReference type="EMBL" id="PLX19720.1"/>
    </source>
</evidence>
<dbReference type="Gene3D" id="3.30.450.40">
    <property type="match status" value="1"/>
</dbReference>
<dbReference type="InterPro" id="IPR029016">
    <property type="entry name" value="GAF-like_dom_sf"/>
</dbReference>
<proteinExistence type="inferred from homology"/>
<dbReference type="EMBL" id="PKTG01000020">
    <property type="protein sequence ID" value="PLX19720.1"/>
    <property type="molecule type" value="Genomic_DNA"/>
</dbReference>
<dbReference type="GO" id="GO:0006171">
    <property type="term" value="P:cAMP biosynthetic process"/>
    <property type="evidence" value="ECO:0007669"/>
    <property type="project" value="TreeGrafter"/>
</dbReference>
<dbReference type="GO" id="GO:0035556">
    <property type="term" value="P:intracellular signal transduction"/>
    <property type="evidence" value="ECO:0007669"/>
    <property type="project" value="InterPro"/>
</dbReference>
<keyword evidence="4 7" id="KW-0812">Transmembrane</keyword>
<dbReference type="CDD" id="cd07302">
    <property type="entry name" value="CHD"/>
    <property type="match status" value="1"/>
</dbReference>
<dbReference type="InterPro" id="IPR050697">
    <property type="entry name" value="Adenylyl/Guanylyl_Cyclase_3/4"/>
</dbReference>
<evidence type="ECO:0000256" key="5">
    <source>
        <dbReference type="ARBA" id="ARBA00022989"/>
    </source>
</evidence>
<dbReference type="Proteomes" id="UP000234857">
    <property type="component" value="Unassembled WGS sequence"/>
</dbReference>
<keyword evidence="3" id="KW-1003">Cell membrane</keyword>
<evidence type="ECO:0000256" key="7">
    <source>
        <dbReference type="SAM" id="Phobius"/>
    </source>
</evidence>
<name>A0A2N5ZM09_MUIH1</name>
<evidence type="ECO:0000256" key="1">
    <source>
        <dbReference type="ARBA" id="ARBA00004196"/>
    </source>
</evidence>
<evidence type="ECO:0000313" key="10">
    <source>
        <dbReference type="Proteomes" id="UP000234857"/>
    </source>
</evidence>
<evidence type="ECO:0000259" key="8">
    <source>
        <dbReference type="PROSITE" id="PS50125"/>
    </source>
</evidence>
<feature type="domain" description="Guanylate cyclase" evidence="8">
    <location>
        <begin position="344"/>
        <end position="476"/>
    </location>
</feature>
<evidence type="ECO:0000256" key="4">
    <source>
        <dbReference type="ARBA" id="ARBA00022692"/>
    </source>
</evidence>
<dbReference type="FunFam" id="3.30.70.1230:FF:000016">
    <property type="entry name" value="Adenylate/guanylate cyclase domain-containing protein"/>
    <property type="match status" value="1"/>
</dbReference>
<keyword evidence="6 7" id="KW-0472">Membrane</keyword>
<comment type="subcellular location">
    <subcellularLocation>
        <location evidence="1">Cell envelope</location>
    </subcellularLocation>
</comment>
<protein>
    <recommendedName>
        <fullName evidence="8">Guanylate cyclase domain-containing protein</fullName>
    </recommendedName>
</protein>
<dbReference type="Pfam" id="PF00211">
    <property type="entry name" value="Guanylate_cyc"/>
    <property type="match status" value="1"/>
</dbReference>
<dbReference type="Gene3D" id="3.30.70.1230">
    <property type="entry name" value="Nucleotide cyclase"/>
    <property type="match status" value="1"/>
</dbReference>
<accession>A0A2N5ZM09</accession>
<dbReference type="SUPFAM" id="SSF55073">
    <property type="entry name" value="Nucleotide cyclase"/>
    <property type="match status" value="1"/>
</dbReference>
<reference evidence="9 10" key="1">
    <citation type="submission" date="2017-11" db="EMBL/GenBank/DDBJ databases">
        <title>Genome-resolved metagenomics identifies genetic mobility, metabolic interactions, and unexpected diversity in perchlorate-reducing communities.</title>
        <authorList>
            <person name="Barnum T.P."/>
            <person name="Figueroa I.A."/>
            <person name="Carlstrom C.I."/>
            <person name="Lucas L.N."/>
            <person name="Engelbrektson A.L."/>
            <person name="Coates J.D."/>
        </authorList>
    </citation>
    <scope>NUCLEOTIDE SEQUENCE [LARGE SCALE GENOMIC DNA]</scope>
    <source>
        <strain evidence="9">BM706</strain>
    </source>
</reference>
<comment type="caution">
    <text evidence="9">The sequence shown here is derived from an EMBL/GenBank/DDBJ whole genome shotgun (WGS) entry which is preliminary data.</text>
</comment>
<dbReference type="PANTHER" id="PTHR43081:SF1">
    <property type="entry name" value="ADENYLATE CYCLASE, TERMINAL-DIFFERENTIATION SPECIFIC"/>
    <property type="match status" value="1"/>
</dbReference>
<organism evidence="9 10">
    <name type="scientific">Muiribacterium halophilum</name>
    <dbReference type="NCBI Taxonomy" id="2053465"/>
    <lineage>
        <taxon>Bacteria</taxon>
        <taxon>Candidatus Muiribacteriota</taxon>
        <taxon>Candidatus Muiribacteriia</taxon>
        <taxon>Candidatus Muiribacteriales</taxon>
        <taxon>Candidatus Muiribacteriaceae</taxon>
        <taxon>Candidatus Muiribacterium</taxon>
    </lineage>
</organism>
<evidence type="ECO:0000256" key="3">
    <source>
        <dbReference type="ARBA" id="ARBA00022475"/>
    </source>
</evidence>
<dbReference type="SMART" id="SM00044">
    <property type="entry name" value="CYCc"/>
    <property type="match status" value="1"/>
</dbReference>
<feature type="transmembrane region" description="Helical" evidence="7">
    <location>
        <begin position="72"/>
        <end position="91"/>
    </location>
</feature>
<dbReference type="PANTHER" id="PTHR43081">
    <property type="entry name" value="ADENYLATE CYCLASE, TERMINAL-DIFFERENTIATION SPECIFIC-RELATED"/>
    <property type="match status" value="1"/>
</dbReference>
<dbReference type="InterPro" id="IPR001054">
    <property type="entry name" value="A/G_cyclase"/>
</dbReference>
<dbReference type="SUPFAM" id="SSF55781">
    <property type="entry name" value="GAF domain-like"/>
    <property type="match status" value="1"/>
</dbReference>
<comment type="similarity">
    <text evidence="2">Belongs to the adenylyl cyclase class-3 family.</text>
</comment>
<dbReference type="GO" id="GO:0004016">
    <property type="term" value="F:adenylate cyclase activity"/>
    <property type="evidence" value="ECO:0007669"/>
    <property type="project" value="UniProtKB-ARBA"/>
</dbReference>